<proteinExistence type="predicted"/>
<reference evidence="1 4" key="2">
    <citation type="submission" date="2016-02" db="EMBL/GenBank/DDBJ databases">
        <authorList>
            <person name="Teng J.L."/>
            <person name="Tang Y."/>
            <person name="Huang Y."/>
            <person name="Guo F."/>
            <person name="Wei W."/>
            <person name="Chen J.H."/>
            <person name="Wong S.Y."/>
            <person name="Lau S.K."/>
            <person name="Woo P.C."/>
        </authorList>
    </citation>
    <scope>NUCLEOTIDE SEQUENCE [LARGE SCALE GENOMIC DNA]</scope>
    <source>
        <strain evidence="1 4">JCM 13375</strain>
    </source>
</reference>
<organism evidence="2 3">
    <name type="scientific">Tsukamurella pseudospumae</name>
    <dbReference type="NCBI Taxonomy" id="239498"/>
    <lineage>
        <taxon>Bacteria</taxon>
        <taxon>Bacillati</taxon>
        <taxon>Actinomycetota</taxon>
        <taxon>Actinomycetes</taxon>
        <taxon>Mycobacteriales</taxon>
        <taxon>Tsukamurellaceae</taxon>
        <taxon>Tsukamurella</taxon>
    </lineage>
</organism>
<dbReference type="Proteomes" id="UP000070258">
    <property type="component" value="Unassembled WGS sequence"/>
</dbReference>
<dbReference type="Proteomes" id="UP000070409">
    <property type="component" value="Unassembled WGS sequence"/>
</dbReference>
<evidence type="ECO:0008006" key="5">
    <source>
        <dbReference type="Google" id="ProtNLM"/>
    </source>
</evidence>
<dbReference type="STRING" id="239498.AXK60_01915"/>
<evidence type="ECO:0000313" key="3">
    <source>
        <dbReference type="Proteomes" id="UP000070258"/>
    </source>
</evidence>
<comment type="caution">
    <text evidence="2">The sequence shown here is derived from an EMBL/GenBank/DDBJ whole genome shotgun (WGS) entry which is preliminary data.</text>
</comment>
<dbReference type="Gene3D" id="3.40.630.30">
    <property type="match status" value="1"/>
</dbReference>
<accession>A0A138AW56</accession>
<sequence>MNDSSLTLQRADDGDWLAVDAEGLVIGRGGTSRRPGFISVDAWSAPAFDLIAAAILAELPLPLCTLVAAGDDDLLAAWRRHGFAERRREVLYRIPFDPDGPPPPIADLPVVRAVRPHAGRPTPFLAADVDAADRATIDALEAAGGSAVETTVELVRA</sequence>
<reference evidence="2" key="3">
    <citation type="submission" date="2016-02" db="EMBL/GenBank/DDBJ databases">
        <authorList>
            <person name="Teng J.L."/>
            <person name="Yang Y."/>
            <person name="Huang Y."/>
            <person name="Guo F."/>
            <person name="Wei W."/>
            <person name="Chen J.H."/>
            <person name="Wong S.Y."/>
            <person name="Lau S.K."/>
            <person name="Woo P.C."/>
        </authorList>
    </citation>
    <scope>NUCLEOTIDE SEQUENCE</scope>
    <source>
        <strain evidence="2">JCM 15929</strain>
    </source>
</reference>
<dbReference type="EMBL" id="LSRE01000044">
    <property type="protein sequence ID" value="KXO91156.1"/>
    <property type="molecule type" value="Genomic_DNA"/>
</dbReference>
<gene>
    <name evidence="2" type="ORF">AXK60_01915</name>
    <name evidence="1" type="ORF">AXK61_06185</name>
</gene>
<evidence type="ECO:0000313" key="2">
    <source>
        <dbReference type="EMBL" id="KXP14670.1"/>
    </source>
</evidence>
<keyword evidence="4" id="KW-1185">Reference proteome</keyword>
<name>A0A138AW56_9ACTN</name>
<dbReference type="RefSeq" id="WP_068569282.1">
    <property type="nucleotide sequence ID" value="NZ_LSRE01000044.1"/>
</dbReference>
<dbReference type="EMBL" id="LSRF01000001">
    <property type="protein sequence ID" value="KXP14670.1"/>
    <property type="molecule type" value="Genomic_DNA"/>
</dbReference>
<protein>
    <recommendedName>
        <fullName evidence="5">GNAT family N-acetyltransferase</fullName>
    </recommendedName>
</protein>
<dbReference type="AlphaFoldDB" id="A0A138AW56"/>
<dbReference type="OrthoDB" id="3814885at2"/>
<reference evidence="3" key="1">
    <citation type="submission" date="2016-02" db="EMBL/GenBank/DDBJ databases">
        <authorList>
            <person name="Wen L."/>
            <person name="He K."/>
            <person name="Yang H."/>
        </authorList>
    </citation>
    <scope>NUCLEOTIDE SEQUENCE [LARGE SCALE GENOMIC DNA]</scope>
    <source>
        <strain evidence="3">JCM 15929</strain>
    </source>
</reference>
<evidence type="ECO:0000313" key="4">
    <source>
        <dbReference type="Proteomes" id="UP000070409"/>
    </source>
</evidence>
<evidence type="ECO:0000313" key="1">
    <source>
        <dbReference type="EMBL" id="KXO91156.1"/>
    </source>
</evidence>